<proteinExistence type="inferred from homology"/>
<reference evidence="4" key="1">
    <citation type="submission" date="2016-03" db="EMBL/GenBank/DDBJ databases">
        <authorList>
            <person name="Devillers H."/>
        </authorList>
    </citation>
    <scope>NUCLEOTIDE SEQUENCE [LARGE SCALE GENOMIC DNA]</scope>
</reference>
<dbReference type="STRING" id="4955.A0A1G4MCM9"/>
<comment type="similarity">
    <text evidence="1">Belongs to the AHA1 family.</text>
</comment>
<dbReference type="SUPFAM" id="SSF103111">
    <property type="entry name" value="Activator of Hsp90 ATPase, Aha1"/>
    <property type="match status" value="1"/>
</dbReference>
<dbReference type="OrthoDB" id="567237at2759"/>
<accession>A0A1G4MCM9</accession>
<evidence type="ECO:0000256" key="1">
    <source>
        <dbReference type="ARBA" id="ARBA00006817"/>
    </source>
</evidence>
<dbReference type="SMART" id="SM01000">
    <property type="entry name" value="Aha1_N"/>
    <property type="match status" value="1"/>
</dbReference>
<dbReference type="Gene3D" id="3.15.10.20">
    <property type="entry name" value="Activator of Hsp90 ATPase Aha1, N-terminal domain"/>
    <property type="match status" value="1"/>
</dbReference>
<dbReference type="GO" id="GO:0051087">
    <property type="term" value="F:protein-folding chaperone binding"/>
    <property type="evidence" value="ECO:0007669"/>
    <property type="project" value="InterPro"/>
</dbReference>
<dbReference type="InterPro" id="IPR015310">
    <property type="entry name" value="AHSA1-like_N"/>
</dbReference>
<evidence type="ECO:0000313" key="4">
    <source>
        <dbReference type="Proteomes" id="UP000190831"/>
    </source>
</evidence>
<name>A0A1G4MCM9_LACFM</name>
<dbReference type="Pfam" id="PF09229">
    <property type="entry name" value="Aha1_N"/>
    <property type="match status" value="1"/>
</dbReference>
<organism evidence="3 4">
    <name type="scientific">Lachancea fermentati</name>
    <name type="common">Zygosaccharomyces fermentati</name>
    <dbReference type="NCBI Taxonomy" id="4955"/>
    <lineage>
        <taxon>Eukaryota</taxon>
        <taxon>Fungi</taxon>
        <taxon>Dikarya</taxon>
        <taxon>Ascomycota</taxon>
        <taxon>Saccharomycotina</taxon>
        <taxon>Saccharomycetes</taxon>
        <taxon>Saccharomycetales</taxon>
        <taxon>Saccharomycetaceae</taxon>
        <taxon>Lachancea</taxon>
    </lineage>
</organism>
<evidence type="ECO:0000259" key="2">
    <source>
        <dbReference type="SMART" id="SM01000"/>
    </source>
</evidence>
<protein>
    <submittedName>
        <fullName evidence="3">LAFE_0E02630g1_1</fullName>
    </submittedName>
</protein>
<dbReference type="PANTHER" id="PTHR13009">
    <property type="entry name" value="HEAT SHOCK PROTEIN 90 HSP90 CO-CHAPERONE AHA-1"/>
    <property type="match status" value="1"/>
</dbReference>
<dbReference type="Proteomes" id="UP000190831">
    <property type="component" value="Chromosome E"/>
</dbReference>
<dbReference type="PANTHER" id="PTHR13009:SF15">
    <property type="entry name" value="HSP90 CO-CHAPERONE HCH1"/>
    <property type="match status" value="1"/>
</dbReference>
<sequence>MVVLNPNNWHWVDRNTLPWTKEYMEALDLSVSCDPHTVRIARVDTVSGDSNVSQRKGKVICYFDLDVTFAVEVAETESGDSVCNGTVRVPELMHDEQDFEIRVEGFGDHTAQVQQVFVPALREALGRYQEDLIAQHSKDVQQT</sequence>
<keyword evidence="4" id="KW-1185">Reference proteome</keyword>
<dbReference type="InterPro" id="IPR036338">
    <property type="entry name" value="Aha1"/>
</dbReference>
<dbReference type="AlphaFoldDB" id="A0A1G4MCM9"/>
<dbReference type="OMA" id="EFMHDED"/>
<dbReference type="GO" id="GO:0001671">
    <property type="term" value="F:ATPase activator activity"/>
    <property type="evidence" value="ECO:0007669"/>
    <property type="project" value="InterPro"/>
</dbReference>
<dbReference type="GO" id="GO:0005829">
    <property type="term" value="C:cytosol"/>
    <property type="evidence" value="ECO:0007669"/>
    <property type="project" value="TreeGrafter"/>
</dbReference>
<dbReference type="EMBL" id="LT598488">
    <property type="protein sequence ID" value="SCW01572.1"/>
    <property type="molecule type" value="Genomic_DNA"/>
</dbReference>
<dbReference type="GO" id="GO:0006457">
    <property type="term" value="P:protein folding"/>
    <property type="evidence" value="ECO:0007669"/>
    <property type="project" value="TreeGrafter"/>
</dbReference>
<gene>
    <name evidence="3" type="ORF">LAFE_0E02630G</name>
</gene>
<evidence type="ECO:0000313" key="3">
    <source>
        <dbReference type="EMBL" id="SCW01572.1"/>
    </source>
</evidence>
<feature type="domain" description="Activator of Hsp90 ATPase AHSA1-like N-terminal" evidence="2">
    <location>
        <begin position="13"/>
        <end position="138"/>
    </location>
</feature>